<evidence type="ECO:0000313" key="4">
    <source>
        <dbReference type="EMBL" id="EKC31093.1"/>
    </source>
</evidence>
<proteinExistence type="predicted"/>
<dbReference type="EMBL" id="JH823244">
    <property type="protein sequence ID" value="EKC31093.1"/>
    <property type="molecule type" value="Genomic_DNA"/>
</dbReference>
<organism evidence="4">
    <name type="scientific">Magallana gigas</name>
    <name type="common">Pacific oyster</name>
    <name type="synonym">Crassostrea gigas</name>
    <dbReference type="NCBI Taxonomy" id="29159"/>
    <lineage>
        <taxon>Eukaryota</taxon>
        <taxon>Metazoa</taxon>
        <taxon>Spiralia</taxon>
        <taxon>Lophotrochozoa</taxon>
        <taxon>Mollusca</taxon>
        <taxon>Bivalvia</taxon>
        <taxon>Autobranchia</taxon>
        <taxon>Pteriomorphia</taxon>
        <taxon>Ostreida</taxon>
        <taxon>Ostreoidea</taxon>
        <taxon>Ostreidae</taxon>
        <taxon>Magallana</taxon>
    </lineage>
</organism>
<evidence type="ECO:0000256" key="3">
    <source>
        <dbReference type="ARBA" id="ARBA00023136"/>
    </source>
</evidence>
<keyword evidence="1" id="KW-0812">Transmembrane</keyword>
<reference evidence="4" key="1">
    <citation type="journal article" date="2012" name="Nature">
        <title>The oyster genome reveals stress adaptation and complexity of shell formation.</title>
        <authorList>
            <person name="Zhang G."/>
            <person name="Fang X."/>
            <person name="Guo X."/>
            <person name="Li L."/>
            <person name="Luo R."/>
            <person name="Xu F."/>
            <person name="Yang P."/>
            <person name="Zhang L."/>
            <person name="Wang X."/>
            <person name="Qi H."/>
            <person name="Xiong Z."/>
            <person name="Que H."/>
            <person name="Xie Y."/>
            <person name="Holland P.W."/>
            <person name="Paps J."/>
            <person name="Zhu Y."/>
            <person name="Wu F."/>
            <person name="Chen Y."/>
            <person name="Wang J."/>
            <person name="Peng C."/>
            <person name="Meng J."/>
            <person name="Yang L."/>
            <person name="Liu J."/>
            <person name="Wen B."/>
            <person name="Zhang N."/>
            <person name="Huang Z."/>
            <person name="Zhu Q."/>
            <person name="Feng Y."/>
            <person name="Mount A."/>
            <person name="Hedgecock D."/>
            <person name="Xu Z."/>
            <person name="Liu Y."/>
            <person name="Domazet-Loso T."/>
            <person name="Du Y."/>
            <person name="Sun X."/>
            <person name="Zhang S."/>
            <person name="Liu B."/>
            <person name="Cheng P."/>
            <person name="Jiang X."/>
            <person name="Li J."/>
            <person name="Fan D."/>
            <person name="Wang W."/>
            <person name="Fu W."/>
            <person name="Wang T."/>
            <person name="Wang B."/>
            <person name="Zhang J."/>
            <person name="Peng Z."/>
            <person name="Li Y."/>
            <person name="Li N."/>
            <person name="Wang J."/>
            <person name="Chen M."/>
            <person name="He Y."/>
            <person name="Tan F."/>
            <person name="Song X."/>
            <person name="Zheng Q."/>
            <person name="Huang R."/>
            <person name="Yang H."/>
            <person name="Du X."/>
            <person name="Chen L."/>
            <person name="Yang M."/>
            <person name="Gaffney P.M."/>
            <person name="Wang S."/>
            <person name="Luo L."/>
            <person name="She Z."/>
            <person name="Ming Y."/>
            <person name="Huang W."/>
            <person name="Zhang S."/>
            <person name="Huang B."/>
            <person name="Zhang Y."/>
            <person name="Qu T."/>
            <person name="Ni P."/>
            <person name="Miao G."/>
            <person name="Wang J."/>
            <person name="Wang Q."/>
            <person name="Steinberg C.E."/>
            <person name="Wang H."/>
            <person name="Li N."/>
            <person name="Qian L."/>
            <person name="Zhang G."/>
            <person name="Li Y."/>
            <person name="Yang H."/>
            <person name="Liu X."/>
            <person name="Wang J."/>
            <person name="Yin Y."/>
            <person name="Wang J."/>
        </authorList>
    </citation>
    <scope>NUCLEOTIDE SEQUENCE [LARGE SCALE GENOMIC DNA]</scope>
    <source>
        <strain evidence="4">05x7-T-G4-1.051#20</strain>
    </source>
</reference>
<keyword evidence="3" id="KW-0472">Membrane</keyword>
<accession>K1QB31</accession>
<gene>
    <name evidence="4" type="ORF">CGI_10028718</name>
</gene>
<dbReference type="HOGENOM" id="CLU_425984_0_0_1"/>
<dbReference type="InterPro" id="IPR036259">
    <property type="entry name" value="MFS_trans_sf"/>
</dbReference>
<dbReference type="InParanoid" id="K1QB31"/>
<keyword evidence="2" id="KW-1133">Transmembrane helix</keyword>
<name>K1QB31_MAGGI</name>
<protein>
    <submittedName>
        <fullName evidence="4">Major facilitator superfamily domain-containing protein 4</fullName>
    </submittedName>
</protein>
<sequence length="553" mass="60734">MATTPTTFDPRVTENGDNKPHFRVLLKENWVSVMTDCLVFGSFGMGVAILGPTLFDLGCQTSASLRELQWVFFVQLLLTLVGSVSAGCLAQRLVPVHVLMLIGMFGLPFTMLLVPACTEFTELLLNLMLMGWCMGCIDCVANLRMILRFGTNVSPFLQAMHFCYGLGAFISPMIAAPFTLDVECSQPVNGKVTLDTFEPTTNSSGAQVPTQVTVSRAQHLSHSESAFFILASIQFLFTAIVIVVVILEKKRIIFSGVTVSQSASMTSVREATSEQDLRDISGQTHCFCFGTREIVVIILITSASLFLYDGLQSSYADYIYSFAVKNVNGLRKGEGAYLNACFWGTFALGRLIAIPCATRLTAAFMLSCNLVGCIVALFITLIFRGNHAMAYFGTCVLGLFLSSMSPTIMSLTELFIDINAPIASCLVVSAALGETLCPVILFVATGPPSFLTFCTVLAVLSGLLYGALYFFGRNTPKYRGLKSESFIWITRFENQFQKEESNPFRPVGVKYYSEKDLDTRTAPEGEVENFPNNFVKQRVMKAKISRLLVNYSV</sequence>
<dbReference type="PANTHER" id="PTHR23121">
    <property type="entry name" value="SODIUM-DEPENDENT GLUCOSE TRANSPORTER 1"/>
    <property type="match status" value="1"/>
</dbReference>
<dbReference type="Gene3D" id="1.20.1250.20">
    <property type="entry name" value="MFS general substrate transporter like domains"/>
    <property type="match status" value="1"/>
</dbReference>
<dbReference type="SUPFAM" id="SSF103473">
    <property type="entry name" value="MFS general substrate transporter"/>
    <property type="match status" value="1"/>
</dbReference>
<evidence type="ECO:0000256" key="1">
    <source>
        <dbReference type="ARBA" id="ARBA00022692"/>
    </source>
</evidence>
<dbReference type="AlphaFoldDB" id="K1QB31"/>
<dbReference type="PANTHER" id="PTHR23121:SF10">
    <property type="entry name" value="MAJOR FACILITATOR SUPERFAMILY DOMAIN-CONTAINING PROTEIN 4A"/>
    <property type="match status" value="1"/>
</dbReference>
<evidence type="ECO:0000256" key="2">
    <source>
        <dbReference type="ARBA" id="ARBA00022989"/>
    </source>
</evidence>